<proteinExistence type="predicted"/>
<accession>A0AAN9MW58</accession>
<sequence length="160" mass="17637">MSTSSCLLPLRASTKLAQVSAVVLYSSMLILIDFGEIAGKGALCHELPHAPSSQPAFKPCRDESETPISSTIQLFVLVRLVSDCETRSPIKSRQPLRSRSLRPPNSWRLNEDIELCSTLLTPGSAGADFEWLCTEGPLPFRANYRRGHCRDVALSFFDQG</sequence>
<organism evidence="1 2">
    <name type="scientific">Canavalia gladiata</name>
    <name type="common">Sword bean</name>
    <name type="synonym">Dolichos gladiatus</name>
    <dbReference type="NCBI Taxonomy" id="3824"/>
    <lineage>
        <taxon>Eukaryota</taxon>
        <taxon>Viridiplantae</taxon>
        <taxon>Streptophyta</taxon>
        <taxon>Embryophyta</taxon>
        <taxon>Tracheophyta</taxon>
        <taxon>Spermatophyta</taxon>
        <taxon>Magnoliopsida</taxon>
        <taxon>eudicotyledons</taxon>
        <taxon>Gunneridae</taxon>
        <taxon>Pentapetalae</taxon>
        <taxon>rosids</taxon>
        <taxon>fabids</taxon>
        <taxon>Fabales</taxon>
        <taxon>Fabaceae</taxon>
        <taxon>Papilionoideae</taxon>
        <taxon>50 kb inversion clade</taxon>
        <taxon>NPAAA clade</taxon>
        <taxon>indigoferoid/millettioid clade</taxon>
        <taxon>Phaseoleae</taxon>
        <taxon>Canavalia</taxon>
    </lineage>
</organism>
<keyword evidence="2" id="KW-1185">Reference proteome</keyword>
<gene>
    <name evidence="1" type="ORF">VNO77_03090</name>
</gene>
<evidence type="ECO:0000313" key="2">
    <source>
        <dbReference type="Proteomes" id="UP001367508"/>
    </source>
</evidence>
<dbReference type="AlphaFoldDB" id="A0AAN9MW58"/>
<protein>
    <submittedName>
        <fullName evidence="1">Uncharacterized protein</fullName>
    </submittedName>
</protein>
<comment type="caution">
    <text evidence="1">The sequence shown here is derived from an EMBL/GenBank/DDBJ whole genome shotgun (WGS) entry which is preliminary data.</text>
</comment>
<dbReference type="EMBL" id="JAYMYQ010000001">
    <property type="protein sequence ID" value="KAK7361061.1"/>
    <property type="molecule type" value="Genomic_DNA"/>
</dbReference>
<dbReference type="Proteomes" id="UP001367508">
    <property type="component" value="Unassembled WGS sequence"/>
</dbReference>
<evidence type="ECO:0000313" key="1">
    <source>
        <dbReference type="EMBL" id="KAK7361061.1"/>
    </source>
</evidence>
<reference evidence="1 2" key="1">
    <citation type="submission" date="2024-01" db="EMBL/GenBank/DDBJ databases">
        <title>The genomes of 5 underutilized Papilionoideae crops provide insights into root nodulation and disease resistanc.</title>
        <authorList>
            <person name="Jiang F."/>
        </authorList>
    </citation>
    <scope>NUCLEOTIDE SEQUENCE [LARGE SCALE GENOMIC DNA]</scope>
    <source>
        <strain evidence="1">LVBAO_FW01</strain>
        <tissue evidence="1">Leaves</tissue>
    </source>
</reference>
<name>A0AAN9MW58_CANGL</name>